<evidence type="ECO:0000256" key="2">
    <source>
        <dbReference type="ARBA" id="ARBA00022786"/>
    </source>
</evidence>
<dbReference type="EMBL" id="CP099418">
    <property type="protein sequence ID" value="USW47074.1"/>
    <property type="molecule type" value="Genomic_DNA"/>
</dbReference>
<dbReference type="InterPro" id="IPR001810">
    <property type="entry name" value="F-box_dom"/>
</dbReference>
<dbReference type="SUPFAM" id="SSF81383">
    <property type="entry name" value="F-box domain"/>
    <property type="match status" value="1"/>
</dbReference>
<dbReference type="Pfam" id="PF12937">
    <property type="entry name" value="F-box-like"/>
    <property type="match status" value="1"/>
</dbReference>
<comment type="pathway">
    <text evidence="1">Protein modification; protein ubiquitination.</text>
</comment>
<dbReference type="PANTHER" id="PTHR10706:SF130">
    <property type="entry name" value="F-BOX ONLY PROTEIN 31"/>
    <property type="match status" value="1"/>
</dbReference>
<dbReference type="InterPro" id="IPR045048">
    <property type="entry name" value="FBXO31/39"/>
</dbReference>
<evidence type="ECO:0000313" key="6">
    <source>
        <dbReference type="Proteomes" id="UP001056384"/>
    </source>
</evidence>
<dbReference type="Proteomes" id="UP001056384">
    <property type="component" value="Chromosome 1"/>
</dbReference>
<dbReference type="Gene3D" id="1.20.1280.50">
    <property type="match status" value="1"/>
</dbReference>
<keyword evidence="6" id="KW-1185">Reference proteome</keyword>
<dbReference type="AlphaFoldDB" id="A0A9Q9ACL1"/>
<dbReference type="PROSITE" id="PS50181">
    <property type="entry name" value="FBOX"/>
    <property type="match status" value="1"/>
</dbReference>
<feature type="compositionally biased region" description="Acidic residues" evidence="3">
    <location>
        <begin position="386"/>
        <end position="399"/>
    </location>
</feature>
<evidence type="ECO:0000313" key="5">
    <source>
        <dbReference type="EMBL" id="USW47074.1"/>
    </source>
</evidence>
<evidence type="ECO:0000256" key="3">
    <source>
        <dbReference type="SAM" id="MobiDB-lite"/>
    </source>
</evidence>
<feature type="region of interest" description="Disordered" evidence="3">
    <location>
        <begin position="385"/>
        <end position="421"/>
    </location>
</feature>
<evidence type="ECO:0000256" key="1">
    <source>
        <dbReference type="ARBA" id="ARBA00004906"/>
    </source>
</evidence>
<feature type="domain" description="F-box" evidence="4">
    <location>
        <begin position="17"/>
        <end position="63"/>
    </location>
</feature>
<evidence type="ECO:0000259" key="4">
    <source>
        <dbReference type="PROSITE" id="PS50181"/>
    </source>
</evidence>
<reference evidence="5" key="1">
    <citation type="submission" date="2022-06" db="EMBL/GenBank/DDBJ databases">
        <title>Complete genome sequences of two strains of the flax pathogen Septoria linicola.</title>
        <authorList>
            <person name="Lapalu N."/>
            <person name="Simon A."/>
            <person name="Demenou B."/>
            <person name="Paumier D."/>
            <person name="Guillot M.-P."/>
            <person name="Gout L."/>
            <person name="Valade R."/>
        </authorList>
    </citation>
    <scope>NUCLEOTIDE SEQUENCE</scope>
    <source>
        <strain evidence="5">SE15195</strain>
    </source>
</reference>
<sequence length="544" mass="60361">MSSSSSIDNAMHASAKQSTLAGLPAEIHLQILAHLEPLDLAQVAQTCQRLALTSYDESLWSPIVDAAAGQHVAEFTPLSSFRELYASLFPYWFLTSQRIWFGDNEPSGKFLVTRYDPATQSIVAYQVVALARATRTISFWEKNPSVIIYSFDPVTMIDTNQPVLKLDAGNVARGAAAGKSVDRGSTSRYAKDVLMDTFLDSGLHSAIMLCRALPAEAITHNSETWPPHRIPAASRARNASRDGFRSMGHKPEKLSQLSKNNFRLKKWVEYHGRDDRSDSASSGNTIGNAFGIGLPYFLRRLPPNVFESGARMPEDITTFCSLPPESYTPTKEKPWQGIWCGDYSVHGCEFLLVTQPDESEATPLPRGLDYLREWFSGARLSSAFDYDIDPDDDPDEDELAQAATENASNGSDTSNEQTFMSTPNAFPFERSQDHSEVPSGRLEAIKLTGDPNVPRSQYSFIAPDLGHGGFLRIADEATFRGARVVRSAGHVANRGFIDDEYKPSQLIMISHDRLAQFWQGFSHISYYRRVDLDNLIKNGLSRAS</sequence>
<organism evidence="5 6">
    <name type="scientific">Septoria linicola</name>
    <dbReference type="NCBI Taxonomy" id="215465"/>
    <lineage>
        <taxon>Eukaryota</taxon>
        <taxon>Fungi</taxon>
        <taxon>Dikarya</taxon>
        <taxon>Ascomycota</taxon>
        <taxon>Pezizomycotina</taxon>
        <taxon>Dothideomycetes</taxon>
        <taxon>Dothideomycetidae</taxon>
        <taxon>Mycosphaerellales</taxon>
        <taxon>Mycosphaerellaceae</taxon>
        <taxon>Septoria</taxon>
    </lineage>
</organism>
<accession>A0A9Q9ACL1</accession>
<proteinExistence type="predicted"/>
<dbReference type="PANTHER" id="PTHR10706">
    <property type="entry name" value="F-BOX FAMILY PROTEIN"/>
    <property type="match status" value="1"/>
</dbReference>
<name>A0A9Q9ACL1_9PEZI</name>
<dbReference type="OrthoDB" id="722566at2759"/>
<protein>
    <submittedName>
        <fullName evidence="5">F-box only protein 31/39</fullName>
    </submittedName>
</protein>
<dbReference type="SMART" id="SM00256">
    <property type="entry name" value="FBOX"/>
    <property type="match status" value="1"/>
</dbReference>
<dbReference type="InterPro" id="IPR036047">
    <property type="entry name" value="F-box-like_dom_sf"/>
</dbReference>
<gene>
    <name evidence="5" type="ORF">Slin15195_G003930</name>
</gene>
<keyword evidence="2" id="KW-0833">Ubl conjugation pathway</keyword>
<feature type="compositionally biased region" description="Polar residues" evidence="3">
    <location>
        <begin position="403"/>
        <end position="421"/>
    </location>
</feature>
<dbReference type="Pfam" id="PF12014">
    <property type="entry name" value="Cyclin_D1_bind"/>
    <property type="match status" value="1"/>
</dbReference>